<evidence type="ECO:0000256" key="4">
    <source>
        <dbReference type="ARBA" id="ARBA00022679"/>
    </source>
</evidence>
<comment type="pathway">
    <text evidence="1">Cell wall biogenesis; cell wall polysaccharide biosynthesis.</text>
</comment>
<accession>A0A212TH64</accession>
<gene>
    <name evidence="6" type="ORF">SAMN05445756_1318</name>
</gene>
<evidence type="ECO:0000313" key="6">
    <source>
        <dbReference type="EMBL" id="SNC65397.1"/>
    </source>
</evidence>
<feature type="domain" description="Galactosyltransferase C-terminal" evidence="5">
    <location>
        <begin position="524"/>
        <end position="569"/>
    </location>
</feature>
<dbReference type="SUPFAM" id="SSF53448">
    <property type="entry name" value="Nucleotide-diphospho-sugar transferases"/>
    <property type="match status" value="1"/>
</dbReference>
<sequence>MIGYYVHHHGGGHAARATAIARALADRGEQIVGLSSLPAPADWPGDWLLLDDDTEGVVDAAAQQATAGGALHWAPLDATGYSARMDRIAAWVSTASPTVVIVDVSVEVTALVRLLGMPVAVVAMPGEREDAAHALAHSMAGAMLACWPEDAHPAHPTSHDPLAARTHHLGGISRFAGWPRPEVERDEARGLVLWGSGGNAATETQLDGLRRATPGIEWTVATDLPLVDLWRELHRAGVVVTHAGQGAVADVATAGTPAVVLGQERPHAEQVATAEAVGRLEVAAAAPGWPDEAAWGPLLETARARAGRWSRWLAGGAPEAAGAVLAMLRGAVAPTRQGIEEAREAEASDPRTAALTIVAGRHEHLLNQRRGLAAQTTPPELHVVVSMGDDAIGPLLEANPLPATRTIVVDCPRIEGHLPLARARNLAASTAEEAGAEVLVFLDVDCIPEPGLVEGYANAVVDPDTVAVKGPGPHLWCGTTGRLREVAEAAYPVEDLAALRGLSERSPGRPAPRPRVAVAEPDVNRFWSLSFALTPADFRALGGFDEAYVGYGGEDTDLAQRLRAAGGRLWWLGGADAHHQWHESHSPPLQHVADVVRNGRVFAERWGWWPMEGWLEQFAERGLVRRDDAGGWELVEPA</sequence>
<protein>
    <submittedName>
        <fullName evidence="6">Glycosyltransferase, GT2 family</fullName>
    </submittedName>
</protein>
<reference evidence="6 7" key="1">
    <citation type="submission" date="2017-06" db="EMBL/GenBank/DDBJ databases">
        <authorList>
            <person name="Kim H.J."/>
            <person name="Triplett B.A."/>
        </authorList>
    </citation>
    <scope>NUCLEOTIDE SEQUENCE [LARGE SCALE GENOMIC DNA]</scope>
    <source>
        <strain evidence="6 7">DSM 22179</strain>
    </source>
</reference>
<proteinExistence type="inferred from homology"/>
<name>A0A212TH64_9MICO</name>
<dbReference type="InterPro" id="IPR027791">
    <property type="entry name" value="Galactosyl_T_C"/>
</dbReference>
<dbReference type="Gene3D" id="3.40.50.2000">
    <property type="entry name" value="Glycogen Phosphorylase B"/>
    <property type="match status" value="1"/>
</dbReference>
<evidence type="ECO:0000256" key="2">
    <source>
        <dbReference type="ARBA" id="ARBA00006739"/>
    </source>
</evidence>
<dbReference type="AlphaFoldDB" id="A0A212TH64"/>
<dbReference type="PANTHER" id="PTHR43179">
    <property type="entry name" value="RHAMNOSYLTRANSFERASE WBBL"/>
    <property type="match status" value="1"/>
</dbReference>
<organism evidence="6 7">
    <name type="scientific">Kytococcus aerolatus</name>
    <dbReference type="NCBI Taxonomy" id="592308"/>
    <lineage>
        <taxon>Bacteria</taxon>
        <taxon>Bacillati</taxon>
        <taxon>Actinomycetota</taxon>
        <taxon>Actinomycetes</taxon>
        <taxon>Micrococcales</taxon>
        <taxon>Kytococcaceae</taxon>
        <taxon>Kytococcus</taxon>
    </lineage>
</organism>
<evidence type="ECO:0000259" key="5">
    <source>
        <dbReference type="Pfam" id="PF02709"/>
    </source>
</evidence>
<keyword evidence="7" id="KW-1185">Reference proteome</keyword>
<keyword evidence="4 6" id="KW-0808">Transferase</keyword>
<dbReference type="RefSeq" id="WP_200815052.1">
    <property type="nucleotide sequence ID" value="NZ_FYEZ01000001.1"/>
</dbReference>
<evidence type="ECO:0000313" key="7">
    <source>
        <dbReference type="Proteomes" id="UP000198122"/>
    </source>
</evidence>
<dbReference type="InterPro" id="IPR029044">
    <property type="entry name" value="Nucleotide-diphossugar_trans"/>
</dbReference>
<keyword evidence="3" id="KW-0328">Glycosyltransferase</keyword>
<evidence type="ECO:0000256" key="1">
    <source>
        <dbReference type="ARBA" id="ARBA00004776"/>
    </source>
</evidence>
<dbReference type="GO" id="GO:0016757">
    <property type="term" value="F:glycosyltransferase activity"/>
    <property type="evidence" value="ECO:0007669"/>
    <property type="project" value="UniProtKB-KW"/>
</dbReference>
<evidence type="ECO:0000256" key="3">
    <source>
        <dbReference type="ARBA" id="ARBA00022676"/>
    </source>
</evidence>
<dbReference type="Proteomes" id="UP000198122">
    <property type="component" value="Unassembled WGS sequence"/>
</dbReference>
<comment type="similarity">
    <text evidence="2">Belongs to the glycosyltransferase 2 family.</text>
</comment>
<dbReference type="EMBL" id="FYEZ01000001">
    <property type="protein sequence ID" value="SNC65397.1"/>
    <property type="molecule type" value="Genomic_DNA"/>
</dbReference>
<dbReference type="SUPFAM" id="SSF53756">
    <property type="entry name" value="UDP-Glycosyltransferase/glycogen phosphorylase"/>
    <property type="match status" value="1"/>
</dbReference>
<dbReference type="Pfam" id="PF02709">
    <property type="entry name" value="Glyco_transf_7C"/>
    <property type="match status" value="1"/>
</dbReference>
<dbReference type="Gene3D" id="3.90.550.10">
    <property type="entry name" value="Spore Coat Polysaccharide Biosynthesis Protein SpsA, Chain A"/>
    <property type="match status" value="1"/>
</dbReference>
<dbReference type="PANTHER" id="PTHR43179:SF12">
    <property type="entry name" value="GALACTOFURANOSYLTRANSFERASE GLFT2"/>
    <property type="match status" value="1"/>
</dbReference>